<sequence>MKVEIADCVLSSEPKLEEVYNQLIAFRKKHSLGYQSFLKIINNSKIKENLKRSFKSLFESNANMIRYKYTTTVVVKKTMENQIEVQHLNEVLSVKAFVVLENEHNDLNFLLAAISSVKQGIDLSKYYQSLWTVRGSGGCGDMPKLMEKLFDESINLSRIAAVHDSDKYHNESELQKAQLNIIAKATEISLQCITLEKREIENYIPFSVLDSVYNPKYPKLQAFKKLNHIQRSFYDMKEGFKKVEYSNAIYNGIFNNVCEDVLQTLKDGFGDNIASQAFSTKYFHLYSKQNLDLYDTDIYKEFKHIHDTISSLL</sequence>
<dbReference type="EMBL" id="CP019628">
    <property type="protein sequence ID" value="AQP99528.1"/>
    <property type="molecule type" value="Genomic_DNA"/>
</dbReference>
<dbReference type="RefSeq" id="WP_077536283.1">
    <property type="nucleotide sequence ID" value="NZ_CP019628.1"/>
</dbReference>
<dbReference type="KEGG" id="paln:B0W48_06765"/>
<evidence type="ECO:0000313" key="1">
    <source>
        <dbReference type="EMBL" id="AQP99528.1"/>
    </source>
</evidence>
<accession>A0A1Q2GWL4</accession>
<evidence type="ECO:0000313" key="2">
    <source>
        <dbReference type="Proteomes" id="UP000188243"/>
    </source>
</evidence>
<proteinExistence type="predicted"/>
<reference evidence="1 2" key="1">
    <citation type="submission" date="2017-02" db="EMBL/GenBank/DDBJ databases">
        <title>Complete genome sequence of the cold-active Pseudoalteromonas aliena strain EH1 isolated from Arctic seawater.</title>
        <authorList>
            <person name="Kim E."/>
            <person name="Heo E."/>
            <person name="Kim H."/>
            <person name="Kim D."/>
        </authorList>
    </citation>
    <scope>NUCLEOTIDE SEQUENCE [LARGE SCALE GENOMIC DNA]</scope>
    <source>
        <strain evidence="1 2">EH1</strain>
    </source>
</reference>
<gene>
    <name evidence="1" type="ORF">B0W48_06765</name>
</gene>
<dbReference type="Proteomes" id="UP000188243">
    <property type="component" value="Chromosome"/>
</dbReference>
<dbReference type="STRING" id="247523.B0W48_06765"/>
<name>A0A1Q2GWL4_9GAMM</name>
<organism evidence="1 2">
    <name type="scientific">Pseudoalteromonas aliena</name>
    <dbReference type="NCBI Taxonomy" id="247523"/>
    <lineage>
        <taxon>Bacteria</taxon>
        <taxon>Pseudomonadati</taxon>
        <taxon>Pseudomonadota</taxon>
        <taxon>Gammaproteobacteria</taxon>
        <taxon>Alteromonadales</taxon>
        <taxon>Pseudoalteromonadaceae</taxon>
        <taxon>Pseudoalteromonas</taxon>
    </lineage>
</organism>
<dbReference type="AlphaFoldDB" id="A0A1Q2GWL4"/>
<protein>
    <submittedName>
        <fullName evidence="1">Uncharacterized protein</fullName>
    </submittedName>
</protein>